<comment type="caution">
    <text evidence="2">The sequence shown here is derived from an EMBL/GenBank/DDBJ whole genome shotgun (WGS) entry which is preliminary data.</text>
</comment>
<proteinExistence type="predicted"/>
<keyword evidence="3" id="KW-1185">Reference proteome</keyword>
<protein>
    <submittedName>
        <fullName evidence="2">Uncharacterized protein</fullName>
    </submittedName>
</protein>
<dbReference type="AlphaFoldDB" id="A0A5B7HBR4"/>
<organism evidence="2 3">
    <name type="scientific">Portunus trituberculatus</name>
    <name type="common">Swimming crab</name>
    <name type="synonym">Neptunus trituberculatus</name>
    <dbReference type="NCBI Taxonomy" id="210409"/>
    <lineage>
        <taxon>Eukaryota</taxon>
        <taxon>Metazoa</taxon>
        <taxon>Ecdysozoa</taxon>
        <taxon>Arthropoda</taxon>
        <taxon>Crustacea</taxon>
        <taxon>Multicrustacea</taxon>
        <taxon>Malacostraca</taxon>
        <taxon>Eumalacostraca</taxon>
        <taxon>Eucarida</taxon>
        <taxon>Decapoda</taxon>
        <taxon>Pleocyemata</taxon>
        <taxon>Brachyura</taxon>
        <taxon>Eubrachyura</taxon>
        <taxon>Portunoidea</taxon>
        <taxon>Portunidae</taxon>
        <taxon>Portuninae</taxon>
        <taxon>Portunus</taxon>
    </lineage>
</organism>
<evidence type="ECO:0000256" key="1">
    <source>
        <dbReference type="SAM" id="MobiDB-lite"/>
    </source>
</evidence>
<evidence type="ECO:0000313" key="3">
    <source>
        <dbReference type="Proteomes" id="UP000324222"/>
    </source>
</evidence>
<feature type="region of interest" description="Disordered" evidence="1">
    <location>
        <begin position="1"/>
        <end position="37"/>
    </location>
</feature>
<reference evidence="2 3" key="1">
    <citation type="submission" date="2019-05" db="EMBL/GenBank/DDBJ databases">
        <title>Another draft genome of Portunus trituberculatus and its Hox gene families provides insights of decapod evolution.</title>
        <authorList>
            <person name="Jeong J.-H."/>
            <person name="Song I."/>
            <person name="Kim S."/>
            <person name="Choi T."/>
            <person name="Kim D."/>
            <person name="Ryu S."/>
            <person name="Kim W."/>
        </authorList>
    </citation>
    <scope>NUCLEOTIDE SEQUENCE [LARGE SCALE GENOMIC DNA]</scope>
    <source>
        <tissue evidence="2">Muscle</tissue>
    </source>
</reference>
<dbReference type="Proteomes" id="UP000324222">
    <property type="component" value="Unassembled WGS sequence"/>
</dbReference>
<name>A0A5B7HBR4_PORTR</name>
<sequence length="37" mass="4049">MAQGGLPDYTDATEPSRDTQCSHHAHSRPTPHLEPAH</sequence>
<dbReference type="EMBL" id="VSRR010029817">
    <property type="protein sequence ID" value="MPC69680.1"/>
    <property type="molecule type" value="Genomic_DNA"/>
</dbReference>
<accession>A0A5B7HBR4</accession>
<evidence type="ECO:0000313" key="2">
    <source>
        <dbReference type="EMBL" id="MPC69680.1"/>
    </source>
</evidence>
<gene>
    <name evidence="2" type="ORF">E2C01_063910</name>
</gene>